<dbReference type="SUPFAM" id="SSF51338">
    <property type="entry name" value="Composite domain of metallo-dependent hydrolases"/>
    <property type="match status" value="1"/>
</dbReference>
<dbReference type="Gene3D" id="3.20.20.140">
    <property type="entry name" value="Metal-dependent hydrolases"/>
    <property type="match status" value="1"/>
</dbReference>
<reference evidence="2" key="1">
    <citation type="journal article" date="2012" name="Extremophiles">
        <title>The third plasmid pVV8 from Thermus thermophilus HB8: isolation, characterization, and sequence determination.</title>
        <authorList>
            <person name="Ohtani N."/>
            <person name="Tomita M."/>
            <person name="Itaya M."/>
        </authorList>
    </citation>
    <scope>NUCLEOTIDE SEQUENCE</scope>
    <source>
        <strain evidence="2">HB8</strain>
    </source>
</reference>
<feature type="domain" description="Amidohydrolase-related" evidence="1">
    <location>
        <begin position="76"/>
        <end position="367"/>
    </location>
</feature>
<dbReference type="InterPro" id="IPR012696">
    <property type="entry name" value="PhnM"/>
</dbReference>
<dbReference type="PANTHER" id="PTHR43135:SF3">
    <property type="entry name" value="ALPHA-D-RIBOSE 1-METHYLPHOSPHONATE 5-TRIPHOSPHATE DIPHOSPHATASE"/>
    <property type="match status" value="1"/>
</dbReference>
<dbReference type="GO" id="GO:0019700">
    <property type="term" value="P:organic phosphonate catabolic process"/>
    <property type="evidence" value="ECO:0007669"/>
    <property type="project" value="InterPro"/>
</dbReference>
<organism evidence="2">
    <name type="scientific">Thermus thermophilus (strain ATCC 27634 / DSM 579 / HB8)</name>
    <dbReference type="NCBI Taxonomy" id="300852"/>
    <lineage>
        <taxon>Bacteria</taxon>
        <taxon>Thermotogati</taxon>
        <taxon>Deinococcota</taxon>
        <taxon>Deinococci</taxon>
        <taxon>Thermales</taxon>
        <taxon>Thermaceae</taxon>
        <taxon>Thermus</taxon>
    </lineage>
</organism>
<evidence type="ECO:0000259" key="1">
    <source>
        <dbReference type="Pfam" id="PF01979"/>
    </source>
</evidence>
<dbReference type="GO" id="GO:0016810">
    <property type="term" value="F:hydrolase activity, acting on carbon-nitrogen (but not peptide) bonds"/>
    <property type="evidence" value="ECO:0007669"/>
    <property type="project" value="InterPro"/>
</dbReference>
<evidence type="ECO:0000313" key="2">
    <source>
        <dbReference type="EMBL" id="BAL42540.1"/>
    </source>
</evidence>
<dbReference type="EMBL" id="AB677526">
    <property type="protein sequence ID" value="BAL42540.1"/>
    <property type="molecule type" value="Genomic_DNA"/>
</dbReference>
<dbReference type="InterPro" id="IPR051781">
    <property type="entry name" value="Metallo-dep_Hydrolase"/>
</dbReference>
<dbReference type="PIRSF" id="PIRSF038971">
    <property type="entry name" value="PhnM"/>
    <property type="match status" value="1"/>
</dbReference>
<protein>
    <submittedName>
        <fullName evidence="2">Phosphonate metabolism protein, PhnM</fullName>
    </submittedName>
</protein>
<proteinExistence type="predicted"/>
<geneLocation type="plasmid" evidence="2">
    <name>pVV8</name>
</geneLocation>
<dbReference type="SUPFAM" id="SSF51556">
    <property type="entry name" value="Metallo-dependent hydrolases"/>
    <property type="match status" value="1"/>
</dbReference>
<dbReference type="NCBIfam" id="NF011987">
    <property type="entry name" value="PRK15446.2-3"/>
    <property type="match status" value="1"/>
</dbReference>
<dbReference type="InterPro" id="IPR032466">
    <property type="entry name" value="Metal_Hydrolase"/>
</dbReference>
<dbReference type="InterPro" id="IPR011059">
    <property type="entry name" value="Metal-dep_hydrolase_composite"/>
</dbReference>
<keyword evidence="2" id="KW-0614">Plasmid</keyword>
<dbReference type="RefSeq" id="WP_014677600.1">
    <property type="nucleotide sequence ID" value="NC_017767.1"/>
</dbReference>
<dbReference type="Gene3D" id="2.30.40.10">
    <property type="entry name" value="Urease, subunit C, domain 1"/>
    <property type="match status" value="2"/>
</dbReference>
<dbReference type="Pfam" id="PF01979">
    <property type="entry name" value="Amidohydro_1"/>
    <property type="match status" value="1"/>
</dbReference>
<sequence>MWLSGARLVLPDRVLTEGSLRLEGERIAEVREGFVPSGMDLRGFTVVPGLVDLHGDSLERELEPRPGVRLPLELALPSWELRQLAAGITTVYATVAFWEGAGGVREPDQGLRLAQELWGLRSALHVDLRIHARYEVSRPQGEPAVREALRKGWVHLLSFMDHTPGQGQFHDLETYVRYMARHHGRPEAEVYDEVKRLSTRATWEGLEALAAEALAKSIPLASHDDDTPDRVALMARLGVTVSEFPVRLEAAKEAKVRGMTVVMGAPNALRGGSHHGNLSALDALREGLLDALATDYLPEAALRAPFRLAAQGLLDLPLALALVTRRPALAVGLADRGALAPGLRADLVVLKESPFSVLGAFVAGKPVFVGGELAHALA</sequence>
<dbReference type="NCBIfam" id="NF011984">
    <property type="entry name" value="PRK15446.1-5"/>
    <property type="match status" value="1"/>
</dbReference>
<name>G9MB78_THET8</name>
<dbReference type="PANTHER" id="PTHR43135">
    <property type="entry name" value="ALPHA-D-RIBOSE 1-METHYLPHOSPHONATE 5-TRIPHOSPHATE DIPHOSPHATASE"/>
    <property type="match status" value="1"/>
</dbReference>
<dbReference type="NCBIfam" id="NF011990">
    <property type="entry name" value="PRK15446.2-6"/>
    <property type="match status" value="1"/>
</dbReference>
<accession>G9MB78</accession>
<dbReference type="InterPro" id="IPR006680">
    <property type="entry name" value="Amidohydro-rel"/>
</dbReference>
<dbReference type="AlphaFoldDB" id="G9MB78"/>
<gene>
    <name evidence="2" type="primary">TTHV025</name>
</gene>